<keyword evidence="3 6" id="KW-0464">Manganese</keyword>
<evidence type="ECO:0000313" key="11">
    <source>
        <dbReference type="Proteomes" id="UP000320386"/>
    </source>
</evidence>
<keyword evidence="11" id="KW-1185">Reference proteome</keyword>
<dbReference type="EMBL" id="CP036280">
    <property type="protein sequence ID" value="QDU71510.1"/>
    <property type="molecule type" value="Genomic_DNA"/>
</dbReference>
<dbReference type="InterPro" id="IPR055390">
    <property type="entry name" value="AraA_central"/>
</dbReference>
<evidence type="ECO:0000256" key="1">
    <source>
        <dbReference type="ARBA" id="ARBA00022723"/>
    </source>
</evidence>
<dbReference type="InterPro" id="IPR024664">
    <property type="entry name" value="Ara_Isoase_C"/>
</dbReference>
<reference evidence="10 11" key="1">
    <citation type="submission" date="2019-02" db="EMBL/GenBank/DDBJ databases">
        <title>Deep-cultivation of Planctomycetes and their phenomic and genomic characterization uncovers novel biology.</title>
        <authorList>
            <person name="Wiegand S."/>
            <person name="Jogler M."/>
            <person name="Boedeker C."/>
            <person name="Pinto D."/>
            <person name="Vollmers J."/>
            <person name="Rivas-Marin E."/>
            <person name="Kohn T."/>
            <person name="Peeters S.H."/>
            <person name="Heuer A."/>
            <person name="Rast P."/>
            <person name="Oberbeckmann S."/>
            <person name="Bunk B."/>
            <person name="Jeske O."/>
            <person name="Meyerdierks A."/>
            <person name="Storesund J.E."/>
            <person name="Kallscheuer N."/>
            <person name="Luecker S."/>
            <person name="Lage O.M."/>
            <person name="Pohl T."/>
            <person name="Merkel B.J."/>
            <person name="Hornburger P."/>
            <person name="Mueller R.-W."/>
            <person name="Bruemmer F."/>
            <person name="Labrenz M."/>
            <person name="Spormann A.M."/>
            <person name="Op den Camp H."/>
            <person name="Overmann J."/>
            <person name="Amann R."/>
            <person name="Jetten M.S.M."/>
            <person name="Mascher T."/>
            <person name="Medema M.H."/>
            <person name="Devos D.P."/>
            <person name="Kaster A.-K."/>
            <person name="Ovreas L."/>
            <person name="Rohde M."/>
            <person name="Galperin M.Y."/>
            <person name="Jogler C."/>
        </authorList>
    </citation>
    <scope>NUCLEOTIDE SEQUENCE [LARGE SCALE GENOMIC DNA]</scope>
    <source>
        <strain evidence="10 11">Pan265</strain>
    </source>
</reference>
<sequence>MDIHSLEVWLIVGSQNLYGPEVLAQVDEHARRVAEGLHHDSSIPVRVVAKPVLQSPQEIRHVIEQANASPSCIGLIAWMHTFSPAKMWISGLSILAKPLLHLHTQYNRDIPWSTIDMDFMNLNQSAHGGREFGHICARLKVKRKVIAGHWQDPRTRERIGTWSRAAAGQHALRHLRMARIGDNMRQVAVTEGDKVEAERILGFSVNTYGVGELVEHVNAIADAEIDRLCETYRQQYTVGTGGDRTSHVRDAARIELGLRAFLHERHAMAYTDTFEDLGALRQLPGIASQRLMADGYGFGAEGDWKTSALLHAAKVMAQGLEGGTSFMEDYTYHLDPQNTAVLGSHMLEICPSIAAEQPSMECHPLGIGDRDDPVRLVFTATPGNAVNASLIDMGDRFRLLLNEVQAVTPDEPTPKLPVARALWKPLPDFERAVEGWIYAGGAHHTVYSYPLGIEHFKDLGQMLDVETLVIA</sequence>
<keyword evidence="2 6" id="KW-0054">Arabinose catabolism</keyword>
<dbReference type="PIRSF" id="PIRSF001478">
    <property type="entry name" value="L-ara_isomerase"/>
    <property type="match status" value="1"/>
</dbReference>
<dbReference type="InterPro" id="IPR009015">
    <property type="entry name" value="Fucose_isomerase_N/cen_sf"/>
</dbReference>
<evidence type="ECO:0000256" key="2">
    <source>
        <dbReference type="ARBA" id="ARBA00022935"/>
    </source>
</evidence>
<keyword evidence="4 6" id="KW-0413">Isomerase</keyword>
<feature type="domain" description="L-arabinose isomerase central" evidence="9">
    <location>
        <begin position="176"/>
        <end position="319"/>
    </location>
</feature>
<dbReference type="GO" id="GO:0030145">
    <property type="term" value="F:manganese ion binding"/>
    <property type="evidence" value="ECO:0007669"/>
    <property type="project" value="UniProtKB-UniRule"/>
</dbReference>
<evidence type="ECO:0000256" key="6">
    <source>
        <dbReference type="HAMAP-Rule" id="MF_00519"/>
    </source>
</evidence>
<comment type="cofactor">
    <cofactor evidence="6">
        <name>Mn(2+)</name>
        <dbReference type="ChEBI" id="CHEBI:29035"/>
    </cofactor>
    <text evidence="6">Binds 1 Mn(2+) ion per subunit.</text>
</comment>
<feature type="binding site" evidence="6">
    <location>
        <position position="301"/>
    </location>
    <ligand>
        <name>Mn(2+)</name>
        <dbReference type="ChEBI" id="CHEBI:29035"/>
    </ligand>
</feature>
<dbReference type="Gene3D" id="3.40.50.10940">
    <property type="match status" value="1"/>
</dbReference>
<dbReference type="PANTHER" id="PTHR38464">
    <property type="entry name" value="L-ARABINOSE ISOMERASE"/>
    <property type="match status" value="1"/>
</dbReference>
<evidence type="ECO:0000256" key="5">
    <source>
        <dbReference type="ARBA" id="ARBA00023277"/>
    </source>
</evidence>
<keyword evidence="1 6" id="KW-0479">Metal-binding</keyword>
<dbReference type="Pfam" id="PF11762">
    <property type="entry name" value="Arabinose_Iso_C"/>
    <property type="match status" value="1"/>
</dbReference>
<evidence type="ECO:0000313" key="10">
    <source>
        <dbReference type="EMBL" id="QDU71510.1"/>
    </source>
</evidence>
<evidence type="ECO:0000256" key="3">
    <source>
        <dbReference type="ARBA" id="ARBA00023211"/>
    </source>
</evidence>
<dbReference type="PANTHER" id="PTHR38464:SF1">
    <property type="entry name" value="L-ARABINOSE ISOMERASE"/>
    <property type="match status" value="1"/>
</dbReference>
<feature type="domain" description="L-arabinose isomerase C-terminal" evidence="8">
    <location>
        <begin position="323"/>
        <end position="466"/>
    </location>
</feature>
<gene>
    <name evidence="10" type="primary">araA_1</name>
    <name evidence="6" type="synonym">araA</name>
    <name evidence="10" type="ORF">Pan265_13600</name>
</gene>
<evidence type="ECO:0000259" key="8">
    <source>
        <dbReference type="Pfam" id="PF11762"/>
    </source>
</evidence>
<dbReference type="GO" id="GO:0005829">
    <property type="term" value="C:cytosol"/>
    <property type="evidence" value="ECO:0007669"/>
    <property type="project" value="TreeGrafter"/>
</dbReference>
<feature type="binding site" evidence="6">
    <location>
        <position position="328"/>
    </location>
    <ligand>
        <name>Mn(2+)</name>
        <dbReference type="ChEBI" id="CHEBI:29035"/>
    </ligand>
</feature>
<dbReference type="Pfam" id="PF24856">
    <property type="entry name" value="AraA_central"/>
    <property type="match status" value="1"/>
</dbReference>
<dbReference type="AlphaFoldDB" id="A0A518BX05"/>
<feature type="binding site" evidence="6">
    <location>
        <position position="345"/>
    </location>
    <ligand>
        <name>Mn(2+)</name>
        <dbReference type="ChEBI" id="CHEBI:29035"/>
    </ligand>
</feature>
<comment type="function">
    <text evidence="6">Catalyzes the conversion of L-arabinose to L-ribulose.</text>
</comment>
<evidence type="ECO:0000256" key="4">
    <source>
        <dbReference type="ARBA" id="ARBA00023235"/>
    </source>
</evidence>
<dbReference type="KEGG" id="mcad:Pan265_13600"/>
<dbReference type="NCBIfam" id="NF002795">
    <property type="entry name" value="PRK02929.1"/>
    <property type="match status" value="1"/>
</dbReference>
<protein>
    <recommendedName>
        <fullName evidence="6">L-arabinose isomerase</fullName>
        <ecNumber evidence="6">5.3.1.4</ecNumber>
    </recommendedName>
</protein>
<comment type="similarity">
    <text evidence="6">Belongs to the arabinose isomerase family.</text>
</comment>
<name>A0A518BX05_9BACT</name>
<dbReference type="RefSeq" id="WP_145445657.1">
    <property type="nucleotide sequence ID" value="NZ_CP036280.1"/>
</dbReference>
<proteinExistence type="inferred from homology"/>
<feature type="binding site" evidence="6">
    <location>
        <position position="444"/>
    </location>
    <ligand>
        <name>Mn(2+)</name>
        <dbReference type="ChEBI" id="CHEBI:29035"/>
    </ligand>
</feature>
<accession>A0A518BX05</accession>
<dbReference type="HAMAP" id="MF_00519">
    <property type="entry name" value="Arabinose_Isome"/>
    <property type="match status" value="1"/>
</dbReference>
<evidence type="ECO:0000259" key="7">
    <source>
        <dbReference type="Pfam" id="PF02610"/>
    </source>
</evidence>
<dbReference type="UniPathway" id="UPA00145">
    <property type="reaction ID" value="UER00565"/>
</dbReference>
<dbReference type="InterPro" id="IPR004216">
    <property type="entry name" value="Fuc/Ara_isomerase_C"/>
</dbReference>
<dbReference type="SUPFAM" id="SSF50443">
    <property type="entry name" value="FucI/AraA C-terminal domain-like"/>
    <property type="match status" value="1"/>
</dbReference>
<dbReference type="Pfam" id="PF02610">
    <property type="entry name" value="AraA_N"/>
    <property type="match status" value="1"/>
</dbReference>
<dbReference type="GO" id="GO:0019569">
    <property type="term" value="P:L-arabinose catabolic process to D-xylulose 5-phosphate"/>
    <property type="evidence" value="ECO:0007669"/>
    <property type="project" value="UniProtKB-UniRule"/>
</dbReference>
<organism evidence="10 11">
    <name type="scientific">Mucisphaera calidilacus</name>
    <dbReference type="NCBI Taxonomy" id="2527982"/>
    <lineage>
        <taxon>Bacteria</taxon>
        <taxon>Pseudomonadati</taxon>
        <taxon>Planctomycetota</taxon>
        <taxon>Phycisphaerae</taxon>
        <taxon>Phycisphaerales</taxon>
        <taxon>Phycisphaeraceae</taxon>
        <taxon>Mucisphaera</taxon>
    </lineage>
</organism>
<comment type="pathway">
    <text evidence="6">Carbohydrate degradation; L-arabinose degradation via L-ribulose; D-xylulose 5-phosphate from L-arabinose (bacterial route): step 1/3.</text>
</comment>
<dbReference type="Proteomes" id="UP000320386">
    <property type="component" value="Chromosome"/>
</dbReference>
<dbReference type="EC" id="5.3.1.4" evidence="6"/>
<dbReference type="SUPFAM" id="SSF53743">
    <property type="entry name" value="FucI/AraA N-terminal and middle domains"/>
    <property type="match status" value="1"/>
</dbReference>
<dbReference type="InterPro" id="IPR038583">
    <property type="entry name" value="AraA_N_sf"/>
</dbReference>
<comment type="catalytic activity">
    <reaction evidence="6">
        <text>beta-L-arabinopyranose = L-ribulose</text>
        <dbReference type="Rhea" id="RHEA:14821"/>
        <dbReference type="ChEBI" id="CHEBI:16880"/>
        <dbReference type="ChEBI" id="CHEBI:40886"/>
        <dbReference type="EC" id="5.3.1.4"/>
    </reaction>
</comment>
<dbReference type="InterPro" id="IPR003762">
    <property type="entry name" value="Lara_isomerase"/>
</dbReference>
<dbReference type="GO" id="GO:0008733">
    <property type="term" value="F:L-arabinose isomerase activity"/>
    <property type="evidence" value="ECO:0007669"/>
    <property type="project" value="UniProtKB-UniRule"/>
</dbReference>
<feature type="domain" description="L-arabinose isomerase N-terminal" evidence="7">
    <location>
        <begin position="7"/>
        <end position="171"/>
    </location>
</feature>
<evidence type="ECO:0000259" key="9">
    <source>
        <dbReference type="Pfam" id="PF24856"/>
    </source>
</evidence>
<keyword evidence="5 6" id="KW-0119">Carbohydrate metabolism</keyword>
<dbReference type="InterPro" id="IPR055389">
    <property type="entry name" value="AraA_N"/>
</dbReference>
<dbReference type="OrthoDB" id="9765600at2"/>